<dbReference type="CDD" id="cd22755">
    <property type="entry name" value="OTU_CeDUB-like"/>
    <property type="match status" value="1"/>
</dbReference>
<dbReference type="InterPro" id="IPR058912">
    <property type="entry name" value="HTH_animal"/>
</dbReference>
<sequence>MTEIGDIHLRALRRLTEKKARYVSHHEFLTECKRNKVIPKGFQMKWRLNLGSNRQNKVKIHRILDKSSEMIIDETIEICQNEVEDIENRISQEKQKVLKKNVNERYYEEEIEKEYESQLHKLRQSKKKKIQSLRGRNRYTRSKYQSLRVQEPQVEINQVRGDGNCFYRCVSLHLYGTDENHKEIRADIAKEIQTNPSFFKRYVDIDIDKHVENTRRSDGSIESYATEAELIACSKLFDIDIHATSDIDNPVWHRYSVNDVCSHSNCLLLHYQSNHFNYLRSQKCPCSRHREMPMSEMEIKDQTSHDNDSATLPSNDEDETTNKHSKGKTPTIYQNKEIYNLSKRKLNKHERNLLSKGLKYVPTRRNIDINKLLTELKVWERRMSLKEYFYERENDRDNSETQETDKMKKQNANRQWTPAEGRNRWLDQYVTEVKNDIIKGLKRDFKMNITKGEENALKSLMNDNSIIIRPADKGSGIVIIDADSYKTDIEEELLSNGTYEQIPETTVQKLDRKLKKTVNDMYKNGVITSDMKKYLLPSCDARKGRVQANPKLHKTGNPNRIIINGRHTKTENIAAFVEEELSSHVTKLPFYVQDTTDFLNKLEHISQPLPEDTIMFCLDVRALYPSIPRHEARLAAEKALNERKSKSVPTKDILDLMDIVLDSNIFTFNDKTYVQKIGTAIGSKLGMTYACTYMGEWKKELFSKSEKLPSSYYRYIDDIWGIWTHGEDTLKEFVKTANNIHPNIQLELRYLTENIEFLDVKITTEKGYLKTDLYTKDTDGHLYLHKSSNHPRKTKDAIPYGLGLRLRRICSSETDYKKRRNELKQQLARRGYKNHELEGQLTKTDKLDRRNLLKYKSKKKNNRVPLVITYSDGLPNIHSIVKQRLTTLHKSERMREIFPIAPIIAFRRDKNIQDILVHKKHNNMFYKSSNGSEPCGKKCAICNSVMLTTSFFGTYGEEYKIKGNLNCKSQNLIYSLRCKNCDKTVYVGQTGRTLYERMMVTISNVRNKSKH</sequence>
<protein>
    <recommendedName>
        <fullName evidence="3">OTU domain-containing protein</fullName>
    </recommendedName>
</protein>
<dbReference type="InterPro" id="IPR003323">
    <property type="entry name" value="OTU_dom"/>
</dbReference>
<dbReference type="PANTHER" id="PTHR21301">
    <property type="entry name" value="REVERSE TRANSCRIPTASE"/>
    <property type="match status" value="1"/>
</dbReference>
<dbReference type="Gene3D" id="3.90.70.80">
    <property type="match status" value="1"/>
</dbReference>
<feature type="compositionally biased region" description="Basic and acidic residues" evidence="2">
    <location>
        <begin position="393"/>
        <end position="408"/>
    </location>
</feature>
<evidence type="ECO:0000313" key="5">
    <source>
        <dbReference type="Proteomes" id="UP001186944"/>
    </source>
</evidence>
<keyword evidence="5" id="KW-1185">Reference proteome</keyword>
<gene>
    <name evidence="4" type="ORF">FSP39_004676</name>
</gene>
<feature type="coiled-coil region" evidence="1">
    <location>
        <begin position="76"/>
        <end position="128"/>
    </location>
</feature>
<feature type="compositionally biased region" description="Basic and acidic residues" evidence="2">
    <location>
        <begin position="299"/>
        <end position="308"/>
    </location>
</feature>
<evidence type="ECO:0000313" key="4">
    <source>
        <dbReference type="EMBL" id="KAK3108274.1"/>
    </source>
</evidence>
<dbReference type="Proteomes" id="UP001186944">
    <property type="component" value="Unassembled WGS sequence"/>
</dbReference>
<evidence type="ECO:0000256" key="2">
    <source>
        <dbReference type="SAM" id="MobiDB-lite"/>
    </source>
</evidence>
<organism evidence="4 5">
    <name type="scientific">Pinctada imbricata</name>
    <name type="common">Atlantic pearl-oyster</name>
    <name type="synonym">Pinctada martensii</name>
    <dbReference type="NCBI Taxonomy" id="66713"/>
    <lineage>
        <taxon>Eukaryota</taxon>
        <taxon>Metazoa</taxon>
        <taxon>Spiralia</taxon>
        <taxon>Lophotrochozoa</taxon>
        <taxon>Mollusca</taxon>
        <taxon>Bivalvia</taxon>
        <taxon>Autobranchia</taxon>
        <taxon>Pteriomorphia</taxon>
        <taxon>Pterioida</taxon>
        <taxon>Pterioidea</taxon>
        <taxon>Pteriidae</taxon>
        <taxon>Pinctada</taxon>
    </lineage>
</organism>
<evidence type="ECO:0000256" key="1">
    <source>
        <dbReference type="SAM" id="Coils"/>
    </source>
</evidence>
<accession>A0AA88YN14</accession>
<feature type="domain" description="OTU" evidence="3">
    <location>
        <begin position="154"/>
        <end position="282"/>
    </location>
</feature>
<dbReference type="InterPro" id="IPR038765">
    <property type="entry name" value="Papain-like_cys_pep_sf"/>
</dbReference>
<feature type="region of interest" description="Disordered" evidence="2">
    <location>
        <begin position="299"/>
        <end position="332"/>
    </location>
</feature>
<dbReference type="PROSITE" id="PS50802">
    <property type="entry name" value="OTU"/>
    <property type="match status" value="1"/>
</dbReference>
<proteinExistence type="predicted"/>
<name>A0AA88YN14_PINIB</name>
<keyword evidence="1" id="KW-0175">Coiled coil</keyword>
<comment type="caution">
    <text evidence="4">The sequence shown here is derived from an EMBL/GenBank/DDBJ whole genome shotgun (WGS) entry which is preliminary data.</text>
</comment>
<dbReference type="SUPFAM" id="SSF54001">
    <property type="entry name" value="Cysteine proteinases"/>
    <property type="match status" value="1"/>
</dbReference>
<evidence type="ECO:0000259" key="3">
    <source>
        <dbReference type="PROSITE" id="PS50802"/>
    </source>
</evidence>
<dbReference type="AlphaFoldDB" id="A0AA88YN14"/>
<dbReference type="PANTHER" id="PTHR21301:SF10">
    <property type="entry name" value="REVERSE TRANSCRIPTASE DOMAIN-CONTAINING PROTEIN"/>
    <property type="match status" value="1"/>
</dbReference>
<feature type="region of interest" description="Disordered" evidence="2">
    <location>
        <begin position="393"/>
        <end position="418"/>
    </location>
</feature>
<dbReference type="Pfam" id="PF02338">
    <property type="entry name" value="OTU"/>
    <property type="match status" value="1"/>
</dbReference>
<dbReference type="EMBL" id="VSWD01000001">
    <property type="protein sequence ID" value="KAK3108274.1"/>
    <property type="molecule type" value="Genomic_DNA"/>
</dbReference>
<reference evidence="4" key="1">
    <citation type="submission" date="2019-08" db="EMBL/GenBank/DDBJ databases">
        <title>The improved chromosome-level genome for the pearl oyster Pinctada fucata martensii using PacBio sequencing and Hi-C.</title>
        <authorList>
            <person name="Zheng Z."/>
        </authorList>
    </citation>
    <scope>NUCLEOTIDE SEQUENCE</scope>
    <source>
        <strain evidence="4">ZZ-2019</strain>
        <tissue evidence="4">Adductor muscle</tissue>
    </source>
</reference>
<dbReference type="Pfam" id="PF26215">
    <property type="entry name" value="HTH_animal"/>
    <property type="match status" value="1"/>
</dbReference>